<dbReference type="Proteomes" id="UP000248776">
    <property type="component" value="Unassembled WGS sequence"/>
</dbReference>
<reference evidence="3 5" key="2">
    <citation type="submission" date="2017-08" db="EMBL/GenBank/DDBJ databases">
        <title>Streptococcus salivarius strain HS0302 Genome.</title>
        <authorList>
            <person name="Smith J."/>
            <person name="Deng P."/>
            <person name="Geng M."/>
        </authorList>
    </citation>
    <scope>NUCLEOTIDE SEQUENCE [LARGE SCALE GENOMIC DNA]</scope>
    <source>
        <strain evidence="3 5">HS0302</strain>
    </source>
</reference>
<keyword evidence="1" id="KW-1133">Transmembrane helix</keyword>
<dbReference type="EMBL" id="JJMT01000001">
    <property type="protein sequence ID" value="KEO46812.1"/>
    <property type="molecule type" value="Genomic_DNA"/>
</dbReference>
<keyword evidence="1" id="KW-0812">Transmembrane</keyword>
<dbReference type="Proteomes" id="UP000027855">
    <property type="component" value="Unassembled WGS sequence"/>
</dbReference>
<dbReference type="KEGG" id="strs:SSAL8618_01240"/>
<accession>A0A074J2L6</accession>
<dbReference type="PATRIC" id="fig|1304.173.peg.205"/>
<dbReference type="AlphaFoldDB" id="A0A074J2L6"/>
<feature type="transmembrane region" description="Helical" evidence="1">
    <location>
        <begin position="7"/>
        <end position="27"/>
    </location>
</feature>
<protein>
    <submittedName>
        <fullName evidence="3">DUF3021 domain-containing protein</fullName>
    </submittedName>
</protein>
<evidence type="ECO:0000313" key="5">
    <source>
        <dbReference type="Proteomes" id="UP000248776"/>
    </source>
</evidence>
<dbReference type="EMBL" id="NSIW01000004">
    <property type="protein sequence ID" value="PZD57014.1"/>
    <property type="molecule type" value="Genomic_DNA"/>
</dbReference>
<name>A0A074J2L6_STRSL</name>
<feature type="transmembrane region" description="Helical" evidence="1">
    <location>
        <begin position="39"/>
        <end position="55"/>
    </location>
</feature>
<keyword evidence="1" id="KW-0472">Membrane</keyword>
<organism evidence="2 4">
    <name type="scientific">Streptococcus salivarius</name>
    <dbReference type="NCBI Taxonomy" id="1304"/>
    <lineage>
        <taxon>Bacteria</taxon>
        <taxon>Bacillati</taxon>
        <taxon>Bacillota</taxon>
        <taxon>Bacilli</taxon>
        <taxon>Lactobacillales</taxon>
        <taxon>Streptococcaceae</taxon>
        <taxon>Streptococcus</taxon>
    </lineage>
</organism>
<sequence length="123" mass="13747">MTAYKKGWLRASIAGGITSLLTLFLYLSGQPYQVNKSTFLTGLIVAIILATAPIYDDNRLSLKQQSLLHFSIMCVTILPILCLSGWYPLHNIVDFLKILASFLTCGLVLWLLAYLIFGKLIHK</sequence>
<dbReference type="RefSeq" id="WP_002886434.1">
    <property type="nucleotide sequence ID" value="NZ_BPPT01000005.1"/>
</dbReference>
<proteinExistence type="predicted"/>
<evidence type="ECO:0000313" key="2">
    <source>
        <dbReference type="EMBL" id="KEO46812.1"/>
    </source>
</evidence>
<evidence type="ECO:0000256" key="1">
    <source>
        <dbReference type="SAM" id="Phobius"/>
    </source>
</evidence>
<feature type="transmembrane region" description="Helical" evidence="1">
    <location>
        <begin position="67"/>
        <end position="89"/>
    </location>
</feature>
<comment type="caution">
    <text evidence="2">The sequence shown here is derived from an EMBL/GenBank/DDBJ whole genome shotgun (WGS) entry which is preliminary data.</text>
</comment>
<reference evidence="2 4" key="1">
    <citation type="submission" date="2014-04" db="EMBL/GenBank/DDBJ databases">
        <title>Variable characteristics of bacteriocin-producing Streptococcus salivarius strains isolated from Malaysian subjects.</title>
        <authorList>
            <person name="Philip K."/>
            <person name="Barbour A."/>
        </authorList>
    </citation>
    <scope>NUCLEOTIDE SEQUENCE [LARGE SCALE GENOMIC DNA]</scope>
    <source>
        <strain evidence="2 4">NU10</strain>
    </source>
</reference>
<evidence type="ECO:0000313" key="3">
    <source>
        <dbReference type="EMBL" id="PZD57014.1"/>
    </source>
</evidence>
<evidence type="ECO:0000313" key="4">
    <source>
        <dbReference type="Proteomes" id="UP000027855"/>
    </source>
</evidence>
<gene>
    <name evidence="3" type="ORF">CKU37_03210</name>
    <name evidence="2" type="ORF">DL07_00070</name>
</gene>
<feature type="transmembrane region" description="Helical" evidence="1">
    <location>
        <begin position="95"/>
        <end position="117"/>
    </location>
</feature>
<dbReference type="Pfam" id="PF11457">
    <property type="entry name" value="DUF3021"/>
    <property type="match status" value="1"/>
</dbReference>
<dbReference type="InterPro" id="IPR021560">
    <property type="entry name" value="DUF3021"/>
</dbReference>